<evidence type="ECO:0000256" key="1">
    <source>
        <dbReference type="ARBA" id="ARBA00022694"/>
    </source>
</evidence>
<keyword evidence="1 2" id="KW-0819">tRNA processing</keyword>
<dbReference type="EC" id="6.3.4.-" evidence="2"/>
<reference evidence="3 4" key="1">
    <citation type="submission" date="2019-02" db="EMBL/GenBank/DDBJ databases">
        <title>Peptostreptococcaceae bacterium ZHW00191 nov., a new bacterium isolated from the human gut.</title>
        <authorList>
            <person name="Zhou H.-W."/>
            <person name="Chen X.-J."/>
        </authorList>
    </citation>
    <scope>NUCLEOTIDE SEQUENCE [LARGE SCALE GENOMIC DNA]</scope>
    <source>
        <strain evidence="3 4">ZHW00191</strain>
    </source>
</reference>
<keyword evidence="2" id="KW-0963">Cytoplasm</keyword>
<comment type="similarity">
    <text evidence="2">Belongs to the TmcAL family.</text>
</comment>
<gene>
    <name evidence="2" type="primary">tmcAL</name>
    <name evidence="3" type="ORF">EXD82_05660</name>
</gene>
<dbReference type="HAMAP" id="MF_01539">
    <property type="entry name" value="TmcAL"/>
    <property type="match status" value="1"/>
</dbReference>
<keyword evidence="2" id="KW-0436">Ligase</keyword>
<comment type="subcellular location">
    <subcellularLocation>
        <location evidence="2">Cytoplasm</location>
    </subcellularLocation>
</comment>
<organism evidence="3 4">
    <name type="scientific">Peptacetobacter hominis</name>
    <dbReference type="NCBI Taxonomy" id="2743610"/>
    <lineage>
        <taxon>Bacteria</taxon>
        <taxon>Bacillati</taxon>
        <taxon>Bacillota</taxon>
        <taxon>Clostridia</taxon>
        <taxon>Peptostreptococcales</taxon>
        <taxon>Peptostreptococcaceae</taxon>
        <taxon>Peptacetobacter</taxon>
    </lineage>
</organism>
<feature type="binding site" evidence="2">
    <location>
        <begin position="7"/>
        <end position="20"/>
    </location>
    <ligand>
        <name>ATP</name>
        <dbReference type="ChEBI" id="CHEBI:30616"/>
    </ligand>
</feature>
<feature type="binding site" evidence="2">
    <location>
        <position position="102"/>
    </location>
    <ligand>
        <name>ATP</name>
        <dbReference type="ChEBI" id="CHEBI:30616"/>
    </ligand>
</feature>
<comment type="caution">
    <text evidence="3">The sequence shown here is derived from an EMBL/GenBank/DDBJ whole genome shotgun (WGS) entry which is preliminary data.</text>
</comment>
<dbReference type="GO" id="GO:0016879">
    <property type="term" value="F:ligase activity, forming carbon-nitrogen bonds"/>
    <property type="evidence" value="ECO:0007669"/>
    <property type="project" value="UniProtKB-UniRule"/>
</dbReference>
<keyword evidence="2" id="KW-0067">ATP-binding</keyword>
<dbReference type="GO" id="GO:0006400">
    <property type="term" value="P:tRNA modification"/>
    <property type="evidence" value="ECO:0007669"/>
    <property type="project" value="UniProtKB-UniRule"/>
</dbReference>
<proteinExistence type="inferred from homology"/>
<keyword evidence="3" id="KW-0808">Transferase</keyword>
<comment type="catalytic activity">
    <reaction evidence="2">
        <text>cytidine(34) in elongator tRNA(Met) + acetate + ATP = N(4)-acetylcytidine(34) in elongator tRNA(Met) + AMP + diphosphate</text>
        <dbReference type="Rhea" id="RHEA:58144"/>
        <dbReference type="Rhea" id="RHEA-COMP:10693"/>
        <dbReference type="Rhea" id="RHEA-COMP:10694"/>
        <dbReference type="ChEBI" id="CHEBI:30089"/>
        <dbReference type="ChEBI" id="CHEBI:30616"/>
        <dbReference type="ChEBI" id="CHEBI:33019"/>
        <dbReference type="ChEBI" id="CHEBI:74900"/>
        <dbReference type="ChEBI" id="CHEBI:82748"/>
        <dbReference type="ChEBI" id="CHEBI:456215"/>
    </reaction>
</comment>
<dbReference type="NCBIfam" id="NF010191">
    <property type="entry name" value="PRK13670.1"/>
    <property type="match status" value="1"/>
</dbReference>
<dbReference type="Pfam" id="PF05636">
    <property type="entry name" value="HIGH_NTase1"/>
    <property type="match status" value="1"/>
</dbReference>
<dbReference type="SUPFAM" id="SSF52374">
    <property type="entry name" value="Nucleotidylyl transferase"/>
    <property type="match status" value="1"/>
</dbReference>
<dbReference type="EMBL" id="SGJB01000008">
    <property type="protein sequence ID" value="TQQ84674.1"/>
    <property type="molecule type" value="Genomic_DNA"/>
</dbReference>
<keyword evidence="2" id="KW-0694">RNA-binding</keyword>
<keyword evidence="4" id="KW-1185">Reference proteome</keyword>
<dbReference type="PANTHER" id="PTHR37825:SF1">
    <property type="entry name" value="TRNA(MET) CYTIDINE ACETATE LIGASE"/>
    <property type="match status" value="1"/>
</dbReference>
<dbReference type="Proteomes" id="UP000317863">
    <property type="component" value="Unassembled WGS sequence"/>
</dbReference>
<dbReference type="RefSeq" id="WP_142535945.1">
    <property type="nucleotide sequence ID" value="NZ_SGJB01000008.1"/>
</dbReference>
<evidence type="ECO:0000256" key="2">
    <source>
        <dbReference type="HAMAP-Rule" id="MF_01539"/>
    </source>
</evidence>
<dbReference type="OrthoDB" id="9769796at2"/>
<dbReference type="GO" id="GO:0016740">
    <property type="term" value="F:transferase activity"/>
    <property type="evidence" value="ECO:0007669"/>
    <property type="project" value="UniProtKB-KW"/>
</dbReference>
<dbReference type="Gene3D" id="3.40.50.620">
    <property type="entry name" value="HUPs"/>
    <property type="match status" value="1"/>
</dbReference>
<dbReference type="GO" id="GO:0000049">
    <property type="term" value="F:tRNA binding"/>
    <property type="evidence" value="ECO:0007669"/>
    <property type="project" value="UniProtKB-KW"/>
</dbReference>
<dbReference type="InterPro" id="IPR008513">
    <property type="entry name" value="tRNA(Met)_cyd_acetate_ligase"/>
</dbReference>
<evidence type="ECO:0000313" key="4">
    <source>
        <dbReference type="Proteomes" id="UP000317863"/>
    </source>
</evidence>
<keyword evidence="2" id="KW-0820">tRNA-binding</keyword>
<dbReference type="PANTHER" id="PTHR37825">
    <property type="entry name" value="TRNA(MET) CYTIDINE ACETATE LIGASE"/>
    <property type="match status" value="1"/>
</dbReference>
<comment type="function">
    <text evidence="2">Catalyzes the formation of N(4)-acetylcytidine (ac(4)C) at the wobble position of elongator tRNA(Met), using acetate and ATP as substrates. First activates an acetate ion to form acetyladenylate (Ac-AMP) and then transfers the acetyl group to tRNA to form ac(4)C34.</text>
</comment>
<evidence type="ECO:0000313" key="3">
    <source>
        <dbReference type="EMBL" id="TQQ84674.1"/>
    </source>
</evidence>
<dbReference type="GO" id="GO:0005524">
    <property type="term" value="F:ATP binding"/>
    <property type="evidence" value="ECO:0007669"/>
    <property type="project" value="UniProtKB-KW"/>
</dbReference>
<accession>A0A544QVF3</accession>
<feature type="binding site" evidence="2">
    <location>
        <begin position="199"/>
        <end position="200"/>
    </location>
    <ligand>
        <name>ATP</name>
        <dbReference type="ChEBI" id="CHEBI:30616"/>
    </ligand>
</feature>
<dbReference type="InterPro" id="IPR014729">
    <property type="entry name" value="Rossmann-like_a/b/a_fold"/>
</dbReference>
<keyword evidence="2" id="KW-0547">Nucleotide-binding</keyword>
<dbReference type="GO" id="GO:0005737">
    <property type="term" value="C:cytoplasm"/>
    <property type="evidence" value="ECO:0007669"/>
    <property type="project" value="UniProtKB-SubCell"/>
</dbReference>
<sequence>MNITGVVVEYNPFHNGHLYHLKSSKEITDADAVVAVMSGNFVQRGEPALFDKFTRAEAAVKSGVDLVIELPSLYATQSAEIFSYGAAALLNSLSCINSICFGSEAGNTEVLSASAKILSSEPESFRQKLSEYVKSGMLFATARSLALYDYINETSCDNVSFEKDEFINIMNSSNNILGLEYMKALLSLKSNISPFTIERISSSYNSPVIESSIASATSIRNSFSASDDLHSVPDIIKGCVPETTAVTIQKKLDDGFLPVFSGDFFEQIITIVLRDRNILADIFEISEGIENRILKASLTAQNISELESMIKTKRYTMTRVKRCLNNILLGIKKEDVKKAMSLKEIPYMRILAFGEKGRDIIREVKKSSDIKIINKFSEIEHFMDDENFRLLMEYDIKCTDIYNSVYYKNRRELLKGSMDYYIKPIYIKNDY</sequence>
<protein>
    <recommendedName>
        <fullName evidence="2">tRNA(Met) cytidine acetate ligase</fullName>
        <ecNumber evidence="2">6.3.4.-</ecNumber>
    </recommendedName>
</protein>
<dbReference type="AlphaFoldDB" id="A0A544QVF3"/>
<name>A0A544QVF3_9FIRM</name>
<feature type="binding site" evidence="2">
    <location>
        <position position="174"/>
    </location>
    <ligand>
        <name>ATP</name>
        <dbReference type="ChEBI" id="CHEBI:30616"/>
    </ligand>
</feature>